<dbReference type="EMBL" id="JAXBLV010000211">
    <property type="protein sequence ID" value="MDY3562385.1"/>
    <property type="molecule type" value="Genomic_DNA"/>
</dbReference>
<evidence type="ECO:0000256" key="2">
    <source>
        <dbReference type="ARBA" id="ARBA00022741"/>
    </source>
</evidence>
<dbReference type="InterPro" id="IPR003439">
    <property type="entry name" value="ABC_transporter-like_ATP-bd"/>
</dbReference>
<dbReference type="Pfam" id="PF00005">
    <property type="entry name" value="ABC_tran"/>
    <property type="match status" value="1"/>
</dbReference>
<evidence type="ECO:0000313" key="5">
    <source>
        <dbReference type="EMBL" id="MDY3562385.1"/>
    </source>
</evidence>
<keyword evidence="3 5" id="KW-0067">ATP-binding</keyword>
<dbReference type="PANTHER" id="PTHR24220">
    <property type="entry name" value="IMPORT ATP-BINDING PROTEIN"/>
    <property type="match status" value="1"/>
</dbReference>
<sequence length="242" mass="26759">MSRTASRSTPCLRGVKLMRTYGDGTARRAALREVSIDLYPGQLVLLMGPSGSGKSTLLAVLSGLLEPDSGQVLADDNGAMQDIWQLTAKEREQHRRKHTGFIFQGYNLFPALTARQQLEIVLKWGEGADGGEARRRADEMLERLGLGNNKNKKPAQLSGGEKQRVAIGRALVKNPSFMFADEPTSALDWENGQKVIELLRDAAHQRGASVLCVSHDARLLPFVDVYYHLDDGHLERRELPAE</sequence>
<dbReference type="Proteomes" id="UP001272242">
    <property type="component" value="Unassembled WGS sequence"/>
</dbReference>
<gene>
    <name evidence="5" type="ORF">R5W23_003851</name>
</gene>
<dbReference type="RefSeq" id="WP_320688694.1">
    <property type="nucleotide sequence ID" value="NZ_JAXBLV010000211.1"/>
</dbReference>
<protein>
    <submittedName>
        <fullName evidence="5">ABC transporter ATP-binding protein</fullName>
    </submittedName>
</protein>
<name>A0ABU5F500_9BACT</name>
<keyword evidence="6" id="KW-1185">Reference proteome</keyword>
<dbReference type="InterPro" id="IPR017911">
    <property type="entry name" value="MacB-like_ATP-bd"/>
</dbReference>
<dbReference type="SUPFAM" id="SSF52540">
    <property type="entry name" value="P-loop containing nucleoside triphosphate hydrolases"/>
    <property type="match status" value="1"/>
</dbReference>
<organism evidence="5 6">
    <name type="scientific">Gemmata algarum</name>
    <dbReference type="NCBI Taxonomy" id="2975278"/>
    <lineage>
        <taxon>Bacteria</taxon>
        <taxon>Pseudomonadati</taxon>
        <taxon>Planctomycetota</taxon>
        <taxon>Planctomycetia</taxon>
        <taxon>Gemmatales</taxon>
        <taxon>Gemmataceae</taxon>
        <taxon>Gemmata</taxon>
    </lineage>
</organism>
<dbReference type="SMART" id="SM00382">
    <property type="entry name" value="AAA"/>
    <property type="match status" value="1"/>
</dbReference>
<proteinExistence type="predicted"/>
<feature type="domain" description="ABC transporter" evidence="4">
    <location>
        <begin position="12"/>
        <end position="242"/>
    </location>
</feature>
<keyword evidence="1" id="KW-0813">Transport</keyword>
<evidence type="ECO:0000256" key="3">
    <source>
        <dbReference type="ARBA" id="ARBA00022840"/>
    </source>
</evidence>
<reference evidence="6" key="1">
    <citation type="journal article" date="2023" name="Mar. Drugs">
        <title>Gemmata algarum, a Novel Planctomycete Isolated from an Algal Mat, Displays Antimicrobial Activity.</title>
        <authorList>
            <person name="Kumar G."/>
            <person name="Kallscheuer N."/>
            <person name="Kashif M."/>
            <person name="Ahamad S."/>
            <person name="Jagadeeshwari U."/>
            <person name="Pannikurungottu S."/>
            <person name="Haufschild T."/>
            <person name="Kabuu M."/>
            <person name="Sasikala C."/>
            <person name="Jogler C."/>
            <person name="Ramana C."/>
        </authorList>
    </citation>
    <scope>NUCLEOTIDE SEQUENCE [LARGE SCALE GENOMIC DNA]</scope>
    <source>
        <strain evidence="6">JC673</strain>
    </source>
</reference>
<dbReference type="PROSITE" id="PS50893">
    <property type="entry name" value="ABC_TRANSPORTER_2"/>
    <property type="match status" value="1"/>
</dbReference>
<keyword evidence="2" id="KW-0547">Nucleotide-binding</keyword>
<dbReference type="InterPro" id="IPR027417">
    <property type="entry name" value="P-loop_NTPase"/>
</dbReference>
<dbReference type="InterPro" id="IPR003593">
    <property type="entry name" value="AAA+_ATPase"/>
</dbReference>
<evidence type="ECO:0000256" key="1">
    <source>
        <dbReference type="ARBA" id="ARBA00022448"/>
    </source>
</evidence>
<dbReference type="CDD" id="cd03255">
    <property type="entry name" value="ABC_MJ0796_LolCDE_FtsE"/>
    <property type="match status" value="1"/>
</dbReference>
<dbReference type="PANTHER" id="PTHR24220:SF659">
    <property type="entry name" value="TRANSPORTER, PUTATIVE-RELATED"/>
    <property type="match status" value="1"/>
</dbReference>
<dbReference type="InterPro" id="IPR015854">
    <property type="entry name" value="ABC_transpr_LolD-like"/>
</dbReference>
<dbReference type="Gene3D" id="3.40.50.300">
    <property type="entry name" value="P-loop containing nucleotide triphosphate hydrolases"/>
    <property type="match status" value="1"/>
</dbReference>
<evidence type="ECO:0000313" key="6">
    <source>
        <dbReference type="Proteomes" id="UP001272242"/>
    </source>
</evidence>
<dbReference type="GO" id="GO:0005524">
    <property type="term" value="F:ATP binding"/>
    <property type="evidence" value="ECO:0007669"/>
    <property type="project" value="UniProtKB-KW"/>
</dbReference>
<comment type="caution">
    <text evidence="5">The sequence shown here is derived from an EMBL/GenBank/DDBJ whole genome shotgun (WGS) entry which is preliminary data.</text>
</comment>
<accession>A0ABU5F500</accession>
<evidence type="ECO:0000259" key="4">
    <source>
        <dbReference type="PROSITE" id="PS50893"/>
    </source>
</evidence>
<dbReference type="PROSITE" id="PS00211">
    <property type="entry name" value="ABC_TRANSPORTER_1"/>
    <property type="match status" value="1"/>
</dbReference>
<dbReference type="InterPro" id="IPR017871">
    <property type="entry name" value="ABC_transporter-like_CS"/>
</dbReference>